<sequence length="339" mass="39901">MESTPFTAQEYARMMMCYGEAGGNSSAAIRIYAERYPDDRHPVDARVITRVYQRILDNKPVVPVKEATDNSISSQTTNKILAVVRRNPHLSTRSVAQLLNRTEKYKVSHWGVWKVLHGDRRRAHIHKEQALVPNDQGRRATFCRWLVAQQQQNPNFISRVIWTDESSFTRNGMWNRRNSFSNPFCTQETGRQMHWSVNVWAGIYNNQIIGPIFLPENMKGPHYLKFRLEFLRGEFRDTLDRLKEELYQEWLAPELEDLPLAQLPTIWFQHDGAPSHIESGVRKYLDKMFPRRWIGRFGPQSWPRRSPDLTPMDFFLWAHVKERVFVSACDTAVDMRRRI</sequence>
<name>A0A1E1VYF9_PECGO</name>
<proteinExistence type="predicted"/>
<dbReference type="GO" id="GO:0003676">
    <property type="term" value="F:nucleic acid binding"/>
    <property type="evidence" value="ECO:0007669"/>
    <property type="project" value="InterPro"/>
</dbReference>
<dbReference type="PANTHER" id="PTHR47326">
    <property type="entry name" value="TRANSPOSABLE ELEMENT TC3 TRANSPOSASE-LIKE PROTEIN"/>
    <property type="match status" value="1"/>
</dbReference>
<protein>
    <recommendedName>
        <fullName evidence="1">DUF4817 domain-containing protein</fullName>
    </recommendedName>
</protein>
<dbReference type="InterPro" id="IPR032135">
    <property type="entry name" value="DUF4817"/>
</dbReference>
<feature type="domain" description="DUF4817" evidence="1">
    <location>
        <begin position="7"/>
        <end position="50"/>
    </location>
</feature>
<organism evidence="2">
    <name type="scientific">Pectinophora gossypiella</name>
    <name type="common">Cotton pink bollworm</name>
    <name type="synonym">Depressaria gossypiella</name>
    <dbReference type="NCBI Taxonomy" id="13191"/>
    <lineage>
        <taxon>Eukaryota</taxon>
        <taxon>Metazoa</taxon>
        <taxon>Ecdysozoa</taxon>
        <taxon>Arthropoda</taxon>
        <taxon>Hexapoda</taxon>
        <taxon>Insecta</taxon>
        <taxon>Pterygota</taxon>
        <taxon>Neoptera</taxon>
        <taxon>Endopterygota</taxon>
        <taxon>Lepidoptera</taxon>
        <taxon>Glossata</taxon>
        <taxon>Ditrysia</taxon>
        <taxon>Gelechioidea</taxon>
        <taxon>Gelechiidae</taxon>
        <taxon>Apatetrinae</taxon>
        <taxon>Pectinophora</taxon>
    </lineage>
</organism>
<reference evidence="2" key="1">
    <citation type="submission" date="2015-09" db="EMBL/GenBank/DDBJ databases">
        <title>De novo assembly of Pectinophora gossypiella (Pink Bollworm) gut transcriptome.</title>
        <authorList>
            <person name="Tassone E.E."/>
        </authorList>
    </citation>
    <scope>NUCLEOTIDE SEQUENCE</scope>
</reference>
<dbReference type="AlphaFoldDB" id="A0A1E1VYF9"/>
<accession>A0A1E1VYF9</accession>
<evidence type="ECO:0000313" key="2">
    <source>
        <dbReference type="EMBL" id="JAT79758.1"/>
    </source>
</evidence>
<dbReference type="Gene3D" id="3.30.420.10">
    <property type="entry name" value="Ribonuclease H-like superfamily/Ribonuclease H"/>
    <property type="match status" value="1"/>
</dbReference>
<dbReference type="PANTHER" id="PTHR47326:SF1">
    <property type="entry name" value="HTH PSQ-TYPE DOMAIN-CONTAINING PROTEIN"/>
    <property type="match status" value="1"/>
</dbReference>
<gene>
    <name evidence="2" type="ORF">g.15075</name>
</gene>
<dbReference type="Pfam" id="PF16087">
    <property type="entry name" value="DUF4817"/>
    <property type="match status" value="1"/>
</dbReference>
<dbReference type="InterPro" id="IPR036397">
    <property type="entry name" value="RNaseH_sf"/>
</dbReference>
<feature type="non-terminal residue" evidence="2">
    <location>
        <position position="339"/>
    </location>
</feature>
<dbReference type="EMBL" id="GDQN01011296">
    <property type="protein sequence ID" value="JAT79758.1"/>
    <property type="molecule type" value="Transcribed_RNA"/>
</dbReference>
<evidence type="ECO:0000259" key="1">
    <source>
        <dbReference type="Pfam" id="PF16087"/>
    </source>
</evidence>